<dbReference type="PROSITE" id="PS50405">
    <property type="entry name" value="GST_CTER"/>
    <property type="match status" value="1"/>
</dbReference>
<dbReference type="SUPFAM" id="SSF52833">
    <property type="entry name" value="Thioredoxin-like"/>
    <property type="match status" value="1"/>
</dbReference>
<dbReference type="SUPFAM" id="SSF47616">
    <property type="entry name" value="GST C-terminal domain-like"/>
    <property type="match status" value="1"/>
</dbReference>
<dbReference type="AlphaFoldDB" id="A0A7S0MUU1"/>
<feature type="domain" description="GST C-terminal" evidence="2">
    <location>
        <begin position="132"/>
        <end position="255"/>
    </location>
</feature>
<dbReference type="InterPro" id="IPR004045">
    <property type="entry name" value="Glutathione_S-Trfase_N"/>
</dbReference>
<evidence type="ECO:0000313" key="3">
    <source>
        <dbReference type="EMBL" id="CAD8650721.1"/>
    </source>
</evidence>
<name>A0A7S0MUU1_9CHLO</name>
<accession>A0A7S0MUU1</accession>
<evidence type="ECO:0000259" key="1">
    <source>
        <dbReference type="PROSITE" id="PS50404"/>
    </source>
</evidence>
<protein>
    <recommendedName>
        <fullName evidence="4">GST C-terminal domain-containing protein</fullName>
    </recommendedName>
</protein>
<dbReference type="EMBL" id="HBFA01003318">
    <property type="protein sequence ID" value="CAD8650721.1"/>
    <property type="molecule type" value="Transcribed_RNA"/>
</dbReference>
<dbReference type="GO" id="GO:0006749">
    <property type="term" value="P:glutathione metabolic process"/>
    <property type="evidence" value="ECO:0007669"/>
    <property type="project" value="TreeGrafter"/>
</dbReference>
<dbReference type="PANTHER" id="PTHR11571">
    <property type="entry name" value="GLUTATHIONE S-TRANSFERASE"/>
    <property type="match status" value="1"/>
</dbReference>
<dbReference type="InterPro" id="IPR050213">
    <property type="entry name" value="GST_superfamily"/>
</dbReference>
<dbReference type="Pfam" id="PF14497">
    <property type="entry name" value="GST_C_3"/>
    <property type="match status" value="1"/>
</dbReference>
<proteinExistence type="predicted"/>
<dbReference type="Gene3D" id="3.40.30.10">
    <property type="entry name" value="Glutaredoxin"/>
    <property type="match status" value="1"/>
</dbReference>
<organism evidence="3">
    <name type="scientific">Pyramimonas obovata</name>
    <dbReference type="NCBI Taxonomy" id="1411642"/>
    <lineage>
        <taxon>Eukaryota</taxon>
        <taxon>Viridiplantae</taxon>
        <taxon>Chlorophyta</taxon>
        <taxon>Pyramimonadophyceae</taxon>
        <taxon>Pyramimonadales</taxon>
        <taxon>Pyramimonadaceae</taxon>
        <taxon>Pyramimonas</taxon>
        <taxon>Pyramimonas incertae sedis</taxon>
    </lineage>
</organism>
<evidence type="ECO:0000259" key="2">
    <source>
        <dbReference type="PROSITE" id="PS50405"/>
    </source>
</evidence>
<reference evidence="3" key="1">
    <citation type="submission" date="2021-01" db="EMBL/GenBank/DDBJ databases">
        <authorList>
            <person name="Corre E."/>
            <person name="Pelletier E."/>
            <person name="Niang G."/>
            <person name="Scheremetjew M."/>
            <person name="Finn R."/>
            <person name="Kale V."/>
            <person name="Holt S."/>
            <person name="Cochrane G."/>
            <person name="Meng A."/>
            <person name="Brown T."/>
            <person name="Cohen L."/>
        </authorList>
    </citation>
    <scope>NUCLEOTIDE SEQUENCE</scope>
    <source>
        <strain evidence="3">CCMP722</strain>
    </source>
</reference>
<evidence type="ECO:0008006" key="4">
    <source>
        <dbReference type="Google" id="ProtNLM"/>
    </source>
</evidence>
<dbReference type="Gene3D" id="1.20.1050.130">
    <property type="match status" value="1"/>
</dbReference>
<feature type="domain" description="GST N-terminal" evidence="1">
    <location>
        <begin position="2"/>
        <end position="84"/>
    </location>
</feature>
<dbReference type="GO" id="GO:0004364">
    <property type="term" value="F:glutathione transferase activity"/>
    <property type="evidence" value="ECO:0007669"/>
    <property type="project" value="TreeGrafter"/>
</dbReference>
<sequence length="255" mass="28790">MPKITFSYFPLRGARGEAIRFALHVAGADWENADMTWDQYQAKKASEKDLAWHNGMPVMIVDGKAYTQSLAQVRQILHALKHVLCTRVLIDVFFPVKSLSSLPRFRYWRSLIHGWFMQLRFAGKLSKLYPEDPVAAMAVDEAMDVCQDILTKCPQDPDAGVKKTKREEYAAGKMKSMMDLLAQRVGESGSAFMVGGDLTIADLVVYFLVKMIREGQFEHVPANYVDAWPQLAGLEKAVPEHPLVKAYYEKFPVSA</sequence>
<dbReference type="Gene3D" id="1.20.1050.10">
    <property type="match status" value="1"/>
</dbReference>
<dbReference type="InterPro" id="IPR010987">
    <property type="entry name" value="Glutathione-S-Trfase_C-like"/>
</dbReference>
<dbReference type="PANTHER" id="PTHR11571:SF252">
    <property type="entry name" value="GLUTATHIONE S-TRANSFERASE"/>
    <property type="match status" value="1"/>
</dbReference>
<dbReference type="InterPro" id="IPR004046">
    <property type="entry name" value="GST_C"/>
</dbReference>
<dbReference type="InterPro" id="IPR036249">
    <property type="entry name" value="Thioredoxin-like_sf"/>
</dbReference>
<dbReference type="InterPro" id="IPR036282">
    <property type="entry name" value="Glutathione-S-Trfase_C_sf"/>
</dbReference>
<dbReference type="PROSITE" id="PS50404">
    <property type="entry name" value="GST_NTER"/>
    <property type="match status" value="1"/>
</dbReference>
<gene>
    <name evidence="3" type="ORF">POBO1169_LOCUS1650</name>
</gene>